<sequence>MQLTGKITRESLMTLEAYSTWRKQHKAEVIAHRKLRSVALGDHVTLQFEDERTIRYQIQEMLRIEKIFEEDAIGHELETYAPLAPDGSNWKATMLIEYPDVNERQRELARLIGIEDRMFVEVEGQPRVYAIADEDLDRENDQKTSAVHFLRFEFPAATAAAIRAGAGVKLGCDHRNYPAHVAIPAETLACLAGDLR</sequence>
<gene>
    <name evidence="1" type="ORF">RAMLITH_15795</name>
</gene>
<dbReference type="InterPro" id="IPR021890">
    <property type="entry name" value="DUF3501"/>
</dbReference>
<protein>
    <submittedName>
        <fullName evidence="1">DUF3501 family protein</fullName>
    </submittedName>
</protein>
<evidence type="ECO:0000313" key="1">
    <source>
        <dbReference type="EMBL" id="NKE67288.1"/>
    </source>
</evidence>
<accession>A0A7X6DHJ4</accession>
<dbReference type="EMBL" id="VTOX01000005">
    <property type="protein sequence ID" value="NKE67288.1"/>
    <property type="molecule type" value="Genomic_DNA"/>
</dbReference>
<dbReference type="RefSeq" id="WP_168108410.1">
    <property type="nucleotide sequence ID" value="NZ_VTOX01000005.1"/>
</dbReference>
<comment type="caution">
    <text evidence="1">The sequence shown here is derived from an EMBL/GenBank/DDBJ whole genome shotgun (WGS) entry which is preliminary data.</text>
</comment>
<evidence type="ECO:0000313" key="2">
    <source>
        <dbReference type="Proteomes" id="UP000521868"/>
    </source>
</evidence>
<dbReference type="Pfam" id="PF12007">
    <property type="entry name" value="DUF3501"/>
    <property type="match status" value="1"/>
</dbReference>
<keyword evidence="2" id="KW-1185">Reference proteome</keyword>
<dbReference type="Proteomes" id="UP000521868">
    <property type="component" value="Unassembled WGS sequence"/>
</dbReference>
<name>A0A7X6DHJ4_9BURK</name>
<dbReference type="AlphaFoldDB" id="A0A7X6DHJ4"/>
<reference evidence="1 2" key="1">
    <citation type="journal article" date="2020" name="Nature">
        <title>Bacterial chemolithoautotrophy via manganese oxidation.</title>
        <authorList>
            <person name="Yu H."/>
            <person name="Leadbetter J.R."/>
        </authorList>
    </citation>
    <scope>NUCLEOTIDE SEQUENCE [LARGE SCALE GENOMIC DNA]</scope>
    <source>
        <strain evidence="1 2">RBP-1</strain>
    </source>
</reference>
<organism evidence="1 2">
    <name type="scientific">Ramlibacter lithotrophicus</name>
    <dbReference type="NCBI Taxonomy" id="2606681"/>
    <lineage>
        <taxon>Bacteria</taxon>
        <taxon>Pseudomonadati</taxon>
        <taxon>Pseudomonadota</taxon>
        <taxon>Betaproteobacteria</taxon>
        <taxon>Burkholderiales</taxon>
        <taxon>Comamonadaceae</taxon>
        <taxon>Ramlibacter</taxon>
    </lineage>
</organism>
<proteinExistence type="predicted"/>